<comment type="caution">
    <text evidence="1">The sequence shown here is derived from an EMBL/GenBank/DDBJ whole genome shotgun (WGS) entry which is preliminary data.</text>
</comment>
<dbReference type="EMBL" id="MU826407">
    <property type="protein sequence ID" value="KAJ7376209.1"/>
    <property type="molecule type" value="Genomic_DNA"/>
</dbReference>
<name>A0A9W9Z9Z1_9CNID</name>
<keyword evidence="2" id="KW-1185">Reference proteome</keyword>
<reference evidence="1" key="1">
    <citation type="submission" date="2023-01" db="EMBL/GenBank/DDBJ databases">
        <title>Genome assembly of the deep-sea coral Lophelia pertusa.</title>
        <authorList>
            <person name="Herrera S."/>
            <person name="Cordes E."/>
        </authorList>
    </citation>
    <scope>NUCLEOTIDE SEQUENCE</scope>
    <source>
        <strain evidence="1">USNM1676648</strain>
        <tissue evidence="1">Polyp</tissue>
    </source>
</reference>
<accession>A0A9W9Z9Z1</accession>
<evidence type="ECO:0000313" key="2">
    <source>
        <dbReference type="Proteomes" id="UP001163046"/>
    </source>
</evidence>
<proteinExistence type="predicted"/>
<evidence type="ECO:0000313" key="1">
    <source>
        <dbReference type="EMBL" id="KAJ7376209.1"/>
    </source>
</evidence>
<dbReference type="OrthoDB" id="6132182at2759"/>
<organism evidence="1 2">
    <name type="scientific">Desmophyllum pertusum</name>
    <dbReference type="NCBI Taxonomy" id="174260"/>
    <lineage>
        <taxon>Eukaryota</taxon>
        <taxon>Metazoa</taxon>
        <taxon>Cnidaria</taxon>
        <taxon>Anthozoa</taxon>
        <taxon>Hexacorallia</taxon>
        <taxon>Scleractinia</taxon>
        <taxon>Caryophylliina</taxon>
        <taxon>Caryophylliidae</taxon>
        <taxon>Desmophyllum</taxon>
    </lineage>
</organism>
<sequence>MVDTPKGKGASLVKEVVDTINDLGIFPNDRKFLFRVALVESKYGDAPGTYRSGYHGGIWQVDKIGYRETVTQQGLKKYWDKIDAKLGIDWTETTWEDLEKPLYSGLAARLFLARISAPIPTDLPSQAQYWKTYYNTSAGKGTVKKFIDDVQHASSTEEGPYTPKGKGASLVKEVVDTINDLGIFPNDRKFLFRVALVESKYGEEPGTYRSGYHGGIWQVDKIGYRETVTQQGLKKYWDKIDAKLGIDWTETTWEDLEKPLYSGLAARLFLARISAPIPTDLPSQAQYWKTYYNTSAGKGTVQKFIDDVQHASSTD</sequence>
<dbReference type="AlphaFoldDB" id="A0A9W9Z9Z1"/>
<dbReference type="Proteomes" id="UP001163046">
    <property type="component" value="Unassembled WGS sequence"/>
</dbReference>
<protein>
    <recommendedName>
        <fullName evidence="3">Transglycosylase SLT domain-containing protein</fullName>
    </recommendedName>
</protein>
<evidence type="ECO:0008006" key="3">
    <source>
        <dbReference type="Google" id="ProtNLM"/>
    </source>
</evidence>
<gene>
    <name evidence="1" type="ORF">OS493_036031</name>
</gene>